<organism evidence="1 2">
    <name type="scientific">Corynebacterium callunae DSM 20147</name>
    <dbReference type="NCBI Taxonomy" id="1121353"/>
    <lineage>
        <taxon>Bacteria</taxon>
        <taxon>Bacillati</taxon>
        <taxon>Actinomycetota</taxon>
        <taxon>Actinomycetes</taxon>
        <taxon>Mycobacteriales</taxon>
        <taxon>Corynebacteriaceae</taxon>
        <taxon>Corynebacterium</taxon>
    </lineage>
</organism>
<evidence type="ECO:0000313" key="1">
    <source>
        <dbReference type="EMBL" id="AGG67404.1"/>
    </source>
</evidence>
<dbReference type="STRING" id="1121353.H924_09830"/>
<sequence>MSFLERFRRNKPALMSYPNSITHIDVPLLKVYMAEDLVIINIDASSAQVLIDAAQHSIPTRLSGPQGRPLSLIPTADSSTLPTLDPNLGWLLPLSPAVSAEILASGLPVGDTELSSINVAFVVEALK</sequence>
<dbReference type="AlphaFoldDB" id="M1UMJ2"/>
<dbReference type="PATRIC" id="fig|1121353.3.peg.2006"/>
<dbReference type="HOGENOM" id="CLU_157810_0_0_11"/>
<name>M1UMJ2_9CORY</name>
<keyword evidence="2" id="KW-1185">Reference proteome</keyword>
<proteinExistence type="predicted"/>
<dbReference type="KEGG" id="ccn:H924_09830"/>
<dbReference type="RefSeq" id="WP_015651835.1">
    <property type="nucleotide sequence ID" value="NC_020506.1"/>
</dbReference>
<protein>
    <submittedName>
        <fullName evidence="1">Uncharacterized protein</fullName>
    </submittedName>
</protein>
<dbReference type="EMBL" id="CP004354">
    <property type="protein sequence ID" value="AGG67404.1"/>
    <property type="molecule type" value="Genomic_DNA"/>
</dbReference>
<gene>
    <name evidence="1" type="ORF">H924_09830</name>
</gene>
<evidence type="ECO:0000313" key="2">
    <source>
        <dbReference type="Proteomes" id="UP000011760"/>
    </source>
</evidence>
<accession>M1UMJ2</accession>
<dbReference type="Proteomes" id="UP000011760">
    <property type="component" value="Chromosome"/>
</dbReference>
<reference evidence="1 2" key="1">
    <citation type="submission" date="2013-02" db="EMBL/GenBank/DDBJ databases">
        <title>The complete genome sequence of Corynebacterium callunae DSM 20147.</title>
        <authorList>
            <person name="Ruckert C."/>
            <person name="Albersmeier A."/>
            <person name="Kalinowski J."/>
        </authorList>
    </citation>
    <scope>NUCLEOTIDE SEQUENCE [LARGE SCALE GENOMIC DNA]</scope>
    <source>
        <strain evidence="1 2">DSM 20147</strain>
    </source>
</reference>